<sequence>MKYKVGDRVIVRKDLVGGLEYPYSNPLCGKLYFASAMEKFRGEEYEIVASLDDYGCETYSLSLGEEESKWVFNDAMLILVDGLRSLICKRNIK</sequence>
<proteinExistence type="predicted"/>
<dbReference type="Proteomes" id="UP000095447">
    <property type="component" value="Unassembled WGS sequence"/>
</dbReference>
<accession>A0A174A608</accession>
<organism evidence="1 2">
    <name type="scientific">Blautia obeum</name>
    <dbReference type="NCBI Taxonomy" id="40520"/>
    <lineage>
        <taxon>Bacteria</taxon>
        <taxon>Bacillati</taxon>
        <taxon>Bacillota</taxon>
        <taxon>Clostridia</taxon>
        <taxon>Lachnospirales</taxon>
        <taxon>Lachnospiraceae</taxon>
        <taxon>Blautia</taxon>
    </lineage>
</organism>
<dbReference type="AlphaFoldDB" id="A0A174A608"/>
<protein>
    <submittedName>
        <fullName evidence="1">Uncharacterized protein</fullName>
    </submittedName>
</protein>
<evidence type="ECO:0000313" key="1">
    <source>
        <dbReference type="EMBL" id="CUN83200.1"/>
    </source>
</evidence>
<evidence type="ECO:0000313" key="2">
    <source>
        <dbReference type="Proteomes" id="UP000095447"/>
    </source>
</evidence>
<dbReference type="RefSeq" id="WP_055053196.1">
    <property type="nucleotide sequence ID" value="NZ_CYZA01000006.1"/>
</dbReference>
<dbReference type="EMBL" id="CYZA01000006">
    <property type="protein sequence ID" value="CUN83200.1"/>
    <property type="molecule type" value="Genomic_DNA"/>
</dbReference>
<gene>
    <name evidence="1" type="ORF">ERS852395_01448</name>
</gene>
<reference evidence="1 2" key="1">
    <citation type="submission" date="2015-09" db="EMBL/GenBank/DDBJ databases">
        <authorList>
            <consortium name="Pathogen Informatics"/>
        </authorList>
    </citation>
    <scope>NUCLEOTIDE SEQUENCE [LARGE SCALE GENOMIC DNA]</scope>
    <source>
        <strain evidence="1 2">2789STDY5608838</strain>
    </source>
</reference>
<name>A0A174A608_9FIRM</name>